<sequence>MQRTWPAGLREIREVLVIRWKLIRAVFSSHRAIFVHRAHIAMKSCQIALILGNRGRSRSSKVIAVESQAHLGSVIPLALNNLFYFKKQALQRKISSYSTEKKKTSKA</sequence>
<name>A0A8D8HBN6_CULPI</name>
<dbReference type="AlphaFoldDB" id="A0A8D8HBN6"/>
<dbReference type="EMBL" id="HBUE01204486">
    <property type="protein sequence ID" value="CAG6531312.1"/>
    <property type="molecule type" value="Transcribed_RNA"/>
</dbReference>
<accession>A0A8D8HBN6</accession>
<proteinExistence type="predicted"/>
<reference evidence="1" key="1">
    <citation type="submission" date="2021-05" db="EMBL/GenBank/DDBJ databases">
        <authorList>
            <person name="Alioto T."/>
            <person name="Alioto T."/>
            <person name="Gomez Garrido J."/>
        </authorList>
    </citation>
    <scope>NUCLEOTIDE SEQUENCE</scope>
</reference>
<organism evidence="1">
    <name type="scientific">Culex pipiens</name>
    <name type="common">House mosquito</name>
    <dbReference type="NCBI Taxonomy" id="7175"/>
    <lineage>
        <taxon>Eukaryota</taxon>
        <taxon>Metazoa</taxon>
        <taxon>Ecdysozoa</taxon>
        <taxon>Arthropoda</taxon>
        <taxon>Hexapoda</taxon>
        <taxon>Insecta</taxon>
        <taxon>Pterygota</taxon>
        <taxon>Neoptera</taxon>
        <taxon>Endopterygota</taxon>
        <taxon>Diptera</taxon>
        <taxon>Nematocera</taxon>
        <taxon>Culicoidea</taxon>
        <taxon>Culicidae</taxon>
        <taxon>Culicinae</taxon>
        <taxon>Culicini</taxon>
        <taxon>Culex</taxon>
        <taxon>Culex</taxon>
    </lineage>
</organism>
<evidence type="ECO:0000313" key="1">
    <source>
        <dbReference type="EMBL" id="CAG6531312.1"/>
    </source>
</evidence>
<protein>
    <submittedName>
        <fullName evidence="1">(northern house mosquito) hypothetical protein</fullName>
    </submittedName>
</protein>
<dbReference type="EMBL" id="HBUE01310739">
    <property type="protein sequence ID" value="CAG6583168.1"/>
    <property type="molecule type" value="Transcribed_RNA"/>
</dbReference>